<name>D2EF89_PARA4</name>
<reference evidence="2 3" key="1">
    <citation type="journal article" date="2010" name="Proc. Natl. Acad. Sci. U.S.A.">
        <title>Enigmatic, ultrasmall, uncultivated Archaea.</title>
        <authorList>
            <person name="Baker B.J."/>
            <person name="Comolli L.R."/>
            <person name="Dick G.J."/>
            <person name="Hauser L.J."/>
            <person name="Hyatt D."/>
            <person name="Dill B.D."/>
            <person name="Land M.L."/>
            <person name="Verberkmoes N.C."/>
            <person name="Hettich R.L."/>
            <person name="Banfield J.F."/>
        </authorList>
    </citation>
    <scope>NUCLEOTIDE SEQUENCE [LARGE SCALE GENOMIC DNA]</scope>
</reference>
<dbReference type="InterPro" id="IPR036928">
    <property type="entry name" value="AS_sf"/>
</dbReference>
<organism evidence="2 3">
    <name type="scientific">Candidatus Parvarchaeum acidiphilum ARMAN-4</name>
    <dbReference type="NCBI Taxonomy" id="662760"/>
    <lineage>
        <taxon>Archaea</taxon>
        <taxon>Candidatus Parvarchaeota</taxon>
        <taxon>Candidatus Parvarchaeum</taxon>
    </lineage>
</organism>
<protein>
    <submittedName>
        <fullName evidence="2">Amidase</fullName>
    </submittedName>
</protein>
<evidence type="ECO:0000313" key="2">
    <source>
        <dbReference type="EMBL" id="EEZ93015.1"/>
    </source>
</evidence>
<dbReference type="PANTHER" id="PTHR11895">
    <property type="entry name" value="TRANSAMIDASE"/>
    <property type="match status" value="1"/>
</dbReference>
<accession>D2EF89</accession>
<dbReference type="Gene3D" id="3.90.1300.10">
    <property type="entry name" value="Amidase signature (AS) domain"/>
    <property type="match status" value="1"/>
</dbReference>
<feature type="domain" description="Amidase" evidence="1">
    <location>
        <begin position="40"/>
        <end position="423"/>
    </location>
</feature>
<dbReference type="Pfam" id="PF01425">
    <property type="entry name" value="Amidase"/>
    <property type="match status" value="1"/>
</dbReference>
<dbReference type="InterPro" id="IPR023631">
    <property type="entry name" value="Amidase_dom"/>
</dbReference>
<dbReference type="GO" id="GO:0003824">
    <property type="term" value="F:catalytic activity"/>
    <property type="evidence" value="ECO:0007669"/>
    <property type="project" value="InterPro"/>
</dbReference>
<gene>
    <name evidence="2" type="ORF">BJBARM4_0406</name>
</gene>
<dbReference type="SUPFAM" id="SSF75304">
    <property type="entry name" value="Amidase signature (AS) enzymes"/>
    <property type="match status" value="1"/>
</dbReference>
<dbReference type="EMBL" id="GG730044">
    <property type="protein sequence ID" value="EEZ93015.1"/>
    <property type="molecule type" value="Genomic_DNA"/>
</dbReference>
<dbReference type="Proteomes" id="UP000009375">
    <property type="component" value="Unassembled WGS sequence"/>
</dbReference>
<sequence length="442" mass="49201">MTGKFLSLKDDEYKGFISRLKQANEKLNAFNFIDEKEKNGKIISVKDNICVKGMPATASSKILQGYTPGFNATAIERLEKAGFSVIGKTNMDEFGFGSFGLNSENPAKNPFNEEYVAGGSSSGSAIATALIKEHVSIAESTGGSISAPASFCGVAGLTPTYGVISRYGLIDYASSLDKIGFMGKSADNIREVMESTIGSDPNDTTSLSTAISNKKPNKLYVIDNLMAGINEGIKDRFEDLLVKLSAKVYKIEHVKMDYLEYSVPAYYILSMSEASTNLAKYQGFKYGFKVKDFSLNYNEFFMSARKQFGKEAKRRVILGTFIRSKSIKQKYYEKALAIRHAIIGRMDKILKDGFIIMPTMPIFTPKISEVKDISPVEAYSMDMLTVPPNLCGFPHLSFPYFYEKGMPLGAQVITDHFNDYSLLDFLSEWENDFQYKFKEEVS</sequence>
<proteinExistence type="predicted"/>
<evidence type="ECO:0000259" key="1">
    <source>
        <dbReference type="Pfam" id="PF01425"/>
    </source>
</evidence>
<dbReference type="InterPro" id="IPR000120">
    <property type="entry name" value="Amidase"/>
</dbReference>
<dbReference type="AlphaFoldDB" id="D2EF89"/>
<dbReference type="PANTHER" id="PTHR11895:SF7">
    <property type="entry name" value="GLUTAMYL-TRNA(GLN) AMIDOTRANSFERASE SUBUNIT A, MITOCHONDRIAL"/>
    <property type="match status" value="1"/>
</dbReference>
<evidence type="ECO:0000313" key="3">
    <source>
        <dbReference type="Proteomes" id="UP000009375"/>
    </source>
</evidence>